<accession>A0A7C2AEE4</accession>
<evidence type="ECO:0000313" key="8">
    <source>
        <dbReference type="EMBL" id="AMM42191.1"/>
    </source>
</evidence>
<keyword evidence="2 6" id="KW-0812">Transmembrane</keyword>
<proteinExistence type="predicted"/>
<name>A0A7C2AEE4_DESA2</name>
<evidence type="ECO:0000256" key="1">
    <source>
        <dbReference type="ARBA" id="ARBA00022475"/>
    </source>
</evidence>
<dbReference type="AlphaFoldDB" id="A0A7C2AEE4"/>
<keyword evidence="11" id="KW-1185">Reference proteome</keyword>
<keyword evidence="3 6" id="KW-1133">Transmembrane helix</keyword>
<dbReference type="Pfam" id="PF06305">
    <property type="entry name" value="LapA_dom"/>
    <property type="match status" value="1"/>
</dbReference>
<organism evidence="10">
    <name type="scientific">Desulfofervidus auxilii</name>
    <dbReference type="NCBI Taxonomy" id="1621989"/>
    <lineage>
        <taxon>Bacteria</taxon>
        <taxon>Pseudomonadati</taxon>
        <taxon>Thermodesulfobacteriota</taxon>
        <taxon>Candidatus Desulfofervidia</taxon>
        <taxon>Candidatus Desulfofervidales</taxon>
        <taxon>Candidatus Desulfofervidaceae</taxon>
        <taxon>Candidatus Desulfofervidus</taxon>
    </lineage>
</organism>
<gene>
    <name evidence="10" type="ORF">ENI35_05755</name>
    <name evidence="9" type="ORF">ENJ03_03515</name>
    <name evidence="8" type="ORF">HS1_002409</name>
</gene>
<reference evidence="8 11" key="1">
    <citation type="submission" date="2015-10" db="EMBL/GenBank/DDBJ databases">
        <title>Candidatus Desulfofervidus auxilii, a hydrogenotrophic sulfate-reducing bacterium involved in the thermophilic anaerobic oxidation of methane.</title>
        <authorList>
            <person name="Krukenberg V."/>
            <person name="Richter M."/>
            <person name="Wegener G."/>
        </authorList>
    </citation>
    <scope>NUCLEOTIDE SEQUENCE [LARGE SCALE GENOMIC DNA]</scope>
    <source>
        <strain evidence="8 11">HS1</strain>
    </source>
</reference>
<evidence type="ECO:0000256" key="6">
    <source>
        <dbReference type="SAM" id="Phobius"/>
    </source>
</evidence>
<evidence type="ECO:0000256" key="2">
    <source>
        <dbReference type="ARBA" id="ARBA00022692"/>
    </source>
</evidence>
<evidence type="ECO:0000256" key="3">
    <source>
        <dbReference type="ARBA" id="ARBA00022989"/>
    </source>
</evidence>
<dbReference type="RefSeq" id="WP_066065954.1">
    <property type="nucleotide sequence ID" value="NZ_CP013015.1"/>
</dbReference>
<feature type="transmembrane region" description="Helical" evidence="6">
    <location>
        <begin position="47"/>
        <end position="69"/>
    </location>
</feature>
<dbReference type="GO" id="GO:0005886">
    <property type="term" value="C:plasma membrane"/>
    <property type="evidence" value="ECO:0007669"/>
    <property type="project" value="InterPro"/>
</dbReference>
<dbReference type="InterPro" id="IPR010445">
    <property type="entry name" value="LapA_dom"/>
</dbReference>
<feature type="transmembrane region" description="Helical" evidence="6">
    <location>
        <begin position="7"/>
        <end position="27"/>
    </location>
</feature>
<evidence type="ECO:0000256" key="5">
    <source>
        <dbReference type="SAM" id="Coils"/>
    </source>
</evidence>
<evidence type="ECO:0000259" key="7">
    <source>
        <dbReference type="Pfam" id="PF06305"/>
    </source>
</evidence>
<dbReference type="KEGG" id="daw:HS1_002409"/>
<sequence>MRWLKAILLIIFFGLGIIFIIQNLEFFNQTAQFEFNLYFIHFISIPLKFYILLILSFFLGSIFGMFYTFKGWLKKRRELKSKDKEIKRLKEELDSLRNLPLTGEKVEGT</sequence>
<keyword evidence="5" id="KW-0175">Coiled coil</keyword>
<protein>
    <submittedName>
        <fullName evidence="10">LapA family protein</fullName>
    </submittedName>
    <submittedName>
        <fullName evidence="8">Membrane protein</fullName>
    </submittedName>
</protein>
<evidence type="ECO:0000313" key="10">
    <source>
        <dbReference type="EMBL" id="HEC68293.1"/>
    </source>
</evidence>
<feature type="domain" description="Lipopolysaccharide assembly protein A" evidence="7">
    <location>
        <begin position="34"/>
        <end position="94"/>
    </location>
</feature>
<dbReference type="Proteomes" id="UP000886268">
    <property type="component" value="Unassembled WGS sequence"/>
</dbReference>
<dbReference type="EMBL" id="DRKW01000202">
    <property type="protein sequence ID" value="HEB74270.1"/>
    <property type="molecule type" value="Genomic_DNA"/>
</dbReference>
<keyword evidence="4 6" id="KW-0472">Membrane</keyword>
<evidence type="ECO:0000256" key="4">
    <source>
        <dbReference type="ARBA" id="ARBA00023136"/>
    </source>
</evidence>
<feature type="coiled-coil region" evidence="5">
    <location>
        <begin position="72"/>
        <end position="99"/>
    </location>
</feature>
<evidence type="ECO:0000313" key="11">
    <source>
        <dbReference type="Proteomes" id="UP000070560"/>
    </source>
</evidence>
<dbReference type="Proteomes" id="UP000070560">
    <property type="component" value="Chromosome"/>
</dbReference>
<dbReference type="EMBL" id="CP013015">
    <property type="protein sequence ID" value="AMM42191.1"/>
    <property type="molecule type" value="Genomic_DNA"/>
</dbReference>
<reference evidence="10" key="2">
    <citation type="journal article" date="2020" name="mSystems">
        <title>Genome- and Community-Level Interaction Insights into Carbon Utilization and Element Cycling Functions of Hydrothermarchaeota in Hydrothermal Sediment.</title>
        <authorList>
            <person name="Zhou Z."/>
            <person name="Liu Y."/>
            <person name="Xu W."/>
            <person name="Pan J."/>
            <person name="Luo Z.H."/>
            <person name="Li M."/>
        </authorList>
    </citation>
    <scope>NUCLEOTIDE SEQUENCE [LARGE SCALE GENOMIC DNA]</scope>
    <source>
        <strain evidence="10">HyVt-389</strain>
        <strain evidence="9">HyVt-45</strain>
    </source>
</reference>
<evidence type="ECO:0000313" key="9">
    <source>
        <dbReference type="EMBL" id="HEB74270.1"/>
    </source>
</evidence>
<dbReference type="Proteomes" id="UP000885738">
    <property type="component" value="Unassembled WGS sequence"/>
</dbReference>
<dbReference type="EMBL" id="DRIH01000202">
    <property type="protein sequence ID" value="HEC68293.1"/>
    <property type="molecule type" value="Genomic_DNA"/>
</dbReference>
<keyword evidence="1" id="KW-1003">Cell membrane</keyword>